<dbReference type="Proteomes" id="UP000275408">
    <property type="component" value="Unassembled WGS sequence"/>
</dbReference>
<evidence type="ECO:0000313" key="2">
    <source>
        <dbReference type="Proteomes" id="UP000275408"/>
    </source>
</evidence>
<protein>
    <submittedName>
        <fullName evidence="1">Uncharacterized protein</fullName>
    </submittedName>
</protein>
<proteinExistence type="predicted"/>
<dbReference type="EMBL" id="RCHS01000818">
    <property type="protein sequence ID" value="RMX56719.1"/>
    <property type="molecule type" value="Genomic_DNA"/>
</dbReference>
<reference evidence="1 2" key="1">
    <citation type="journal article" date="2018" name="Sci. Rep.">
        <title>Comparative analysis of the Pocillopora damicornis genome highlights role of immune system in coral evolution.</title>
        <authorList>
            <person name="Cunning R."/>
            <person name="Bay R.A."/>
            <person name="Gillette P."/>
            <person name="Baker A.C."/>
            <person name="Traylor-Knowles N."/>
        </authorList>
    </citation>
    <scope>NUCLEOTIDE SEQUENCE [LARGE SCALE GENOMIC DNA]</scope>
    <source>
        <strain evidence="1">RSMAS</strain>
        <tissue evidence="1">Whole animal</tissue>
    </source>
</reference>
<dbReference type="Pfam" id="PF03564">
    <property type="entry name" value="DUF1759"/>
    <property type="match status" value="1"/>
</dbReference>
<keyword evidence="2" id="KW-1185">Reference proteome</keyword>
<dbReference type="InterPro" id="IPR005312">
    <property type="entry name" value="DUF1759"/>
</dbReference>
<evidence type="ECO:0000313" key="1">
    <source>
        <dbReference type="EMBL" id="RMX56719.1"/>
    </source>
</evidence>
<accession>A0A3M6USY9</accession>
<comment type="caution">
    <text evidence="1">The sequence shown here is derived from an EMBL/GenBank/DDBJ whole genome shotgun (WGS) entry which is preliminary data.</text>
</comment>
<gene>
    <name evidence="1" type="ORF">pdam_00023126</name>
</gene>
<name>A0A3M6USY9_POCDA</name>
<sequence>MAGDVFESEFDESSAPEVTKFSYLKELVNLKVRNLIDGLPFTPDGHQKAQDLLTRRYGEASEVVGTYVRNILELPTKRERNVEEIHEF</sequence>
<dbReference type="AlphaFoldDB" id="A0A3M6USY9"/>
<organism evidence="1 2">
    <name type="scientific">Pocillopora damicornis</name>
    <name type="common">Cauliflower coral</name>
    <name type="synonym">Millepora damicornis</name>
    <dbReference type="NCBI Taxonomy" id="46731"/>
    <lineage>
        <taxon>Eukaryota</taxon>
        <taxon>Metazoa</taxon>
        <taxon>Cnidaria</taxon>
        <taxon>Anthozoa</taxon>
        <taxon>Hexacorallia</taxon>
        <taxon>Scleractinia</taxon>
        <taxon>Astrocoeniina</taxon>
        <taxon>Pocilloporidae</taxon>
        <taxon>Pocillopora</taxon>
    </lineage>
</organism>